<comment type="caution">
    <text evidence="2">The sequence shown here is derived from an EMBL/GenBank/DDBJ whole genome shotgun (WGS) entry which is preliminary data.</text>
</comment>
<gene>
    <name evidence="2" type="ORF">OGATHE_001680</name>
</gene>
<feature type="compositionally biased region" description="Low complexity" evidence="1">
    <location>
        <begin position="119"/>
        <end position="129"/>
    </location>
</feature>
<dbReference type="EMBL" id="JAEUBD010000382">
    <property type="protein sequence ID" value="KAH3675340.1"/>
    <property type="molecule type" value="Genomic_DNA"/>
</dbReference>
<reference evidence="2" key="1">
    <citation type="journal article" date="2021" name="Open Biol.">
        <title>Shared evolutionary footprints suggest mitochondrial oxidative damage underlies multiple complex I losses in fungi.</title>
        <authorList>
            <person name="Schikora-Tamarit M.A."/>
            <person name="Marcet-Houben M."/>
            <person name="Nosek J."/>
            <person name="Gabaldon T."/>
        </authorList>
    </citation>
    <scope>NUCLEOTIDE SEQUENCE</scope>
    <source>
        <strain evidence="2">NCAIM Y.01608</strain>
    </source>
</reference>
<keyword evidence="3" id="KW-1185">Reference proteome</keyword>
<organism evidence="2 3">
    <name type="scientific">Ogataea polymorpha</name>
    <dbReference type="NCBI Taxonomy" id="460523"/>
    <lineage>
        <taxon>Eukaryota</taxon>
        <taxon>Fungi</taxon>
        <taxon>Dikarya</taxon>
        <taxon>Ascomycota</taxon>
        <taxon>Saccharomycotina</taxon>
        <taxon>Pichiomycetes</taxon>
        <taxon>Pichiales</taxon>
        <taxon>Pichiaceae</taxon>
        <taxon>Ogataea</taxon>
    </lineage>
</organism>
<evidence type="ECO:0000256" key="1">
    <source>
        <dbReference type="SAM" id="MobiDB-lite"/>
    </source>
</evidence>
<proteinExistence type="predicted"/>
<evidence type="ECO:0000313" key="3">
    <source>
        <dbReference type="Proteomes" id="UP000788993"/>
    </source>
</evidence>
<reference evidence="2" key="2">
    <citation type="submission" date="2021-01" db="EMBL/GenBank/DDBJ databases">
        <authorList>
            <person name="Schikora-Tamarit M.A."/>
        </authorList>
    </citation>
    <scope>NUCLEOTIDE SEQUENCE</scope>
    <source>
        <strain evidence="2">NCAIM Y.01608</strain>
    </source>
</reference>
<accession>A0A9P8PPJ7</accession>
<sequence length="158" mass="16774">MYDPNTERAPNVSAEPNARPARNGLACTFLVFFTGSCSWISYTVTAASEIDLFLHERSSMSDSILISGSFSGSDAISTCSAITSLRMASSSGAESESCSLLLNRLQLSSHTSSTMWSESNSSLGVSSLSESDKPWTQKPVSCSAHPRSISLPESETSS</sequence>
<dbReference type="AlphaFoldDB" id="A0A9P8PPJ7"/>
<name>A0A9P8PPJ7_9ASCO</name>
<evidence type="ECO:0000313" key="2">
    <source>
        <dbReference type="EMBL" id="KAH3675340.1"/>
    </source>
</evidence>
<dbReference type="Proteomes" id="UP000788993">
    <property type="component" value="Unassembled WGS sequence"/>
</dbReference>
<feature type="region of interest" description="Disordered" evidence="1">
    <location>
        <begin position="119"/>
        <end position="158"/>
    </location>
</feature>
<protein>
    <submittedName>
        <fullName evidence="2">Uncharacterized protein</fullName>
    </submittedName>
</protein>